<evidence type="ECO:0008006" key="8">
    <source>
        <dbReference type="Google" id="ProtNLM"/>
    </source>
</evidence>
<dbReference type="Proteomes" id="UP001307849">
    <property type="component" value="Unassembled WGS sequence"/>
</dbReference>
<dbReference type="SUPFAM" id="SSF53335">
    <property type="entry name" value="S-adenosyl-L-methionine-dependent methyltransferases"/>
    <property type="match status" value="1"/>
</dbReference>
<keyword evidence="4" id="KW-0949">S-adenosyl-L-methionine</keyword>
<evidence type="ECO:0000313" key="7">
    <source>
        <dbReference type="Proteomes" id="UP001307849"/>
    </source>
</evidence>
<evidence type="ECO:0000256" key="1">
    <source>
        <dbReference type="ARBA" id="ARBA00022553"/>
    </source>
</evidence>
<dbReference type="PROSITE" id="PS51585">
    <property type="entry name" value="SAM_MT_TPMT"/>
    <property type="match status" value="1"/>
</dbReference>
<dbReference type="AlphaFoldDB" id="A0AAN8NUP4"/>
<dbReference type="PANTHER" id="PTHR32183">
    <property type="match status" value="1"/>
</dbReference>
<proteinExistence type="predicted"/>
<gene>
    <name evidence="6" type="ORF">TWF506_005731</name>
</gene>
<feature type="region of interest" description="Disordered" evidence="5">
    <location>
        <begin position="28"/>
        <end position="57"/>
    </location>
</feature>
<protein>
    <recommendedName>
        <fullName evidence="8">S-adenosyl-L-methionine-dependent methyltransferase</fullName>
    </recommendedName>
</protein>
<keyword evidence="3" id="KW-0808">Transferase</keyword>
<feature type="compositionally biased region" description="Polar residues" evidence="5">
    <location>
        <begin position="28"/>
        <end position="50"/>
    </location>
</feature>
<organism evidence="6 7">
    <name type="scientific">Arthrobotrys conoides</name>
    <dbReference type="NCBI Taxonomy" id="74498"/>
    <lineage>
        <taxon>Eukaryota</taxon>
        <taxon>Fungi</taxon>
        <taxon>Dikarya</taxon>
        <taxon>Ascomycota</taxon>
        <taxon>Pezizomycotina</taxon>
        <taxon>Orbiliomycetes</taxon>
        <taxon>Orbiliales</taxon>
        <taxon>Orbiliaceae</taxon>
        <taxon>Arthrobotrys</taxon>
    </lineage>
</organism>
<keyword evidence="2" id="KW-0489">Methyltransferase</keyword>
<dbReference type="InterPro" id="IPR029063">
    <property type="entry name" value="SAM-dependent_MTases_sf"/>
</dbReference>
<keyword evidence="1" id="KW-0597">Phosphoprotein</keyword>
<dbReference type="Pfam" id="PF05724">
    <property type="entry name" value="TPMT"/>
    <property type="match status" value="1"/>
</dbReference>
<name>A0AAN8NUP4_9PEZI</name>
<evidence type="ECO:0000256" key="5">
    <source>
        <dbReference type="SAM" id="MobiDB-lite"/>
    </source>
</evidence>
<dbReference type="CDD" id="cd02440">
    <property type="entry name" value="AdoMet_MTases"/>
    <property type="match status" value="1"/>
</dbReference>
<evidence type="ECO:0000256" key="4">
    <source>
        <dbReference type="ARBA" id="ARBA00022691"/>
    </source>
</evidence>
<evidence type="ECO:0000256" key="2">
    <source>
        <dbReference type="ARBA" id="ARBA00022603"/>
    </source>
</evidence>
<accession>A0AAN8NUP4</accession>
<dbReference type="PANTHER" id="PTHR32183:SF6">
    <property type="entry name" value="CYSTEINE SULFINATE DESULFINASE_CYSTEINE DESULFURASE AND RELATED ENZYMES"/>
    <property type="match status" value="1"/>
</dbReference>
<dbReference type="GO" id="GO:0008757">
    <property type="term" value="F:S-adenosylmethionine-dependent methyltransferase activity"/>
    <property type="evidence" value="ECO:0007669"/>
    <property type="project" value="InterPro"/>
</dbReference>
<dbReference type="GO" id="GO:0032259">
    <property type="term" value="P:methylation"/>
    <property type="evidence" value="ECO:0007669"/>
    <property type="project" value="UniProtKB-KW"/>
</dbReference>
<dbReference type="EMBL" id="JAVHJM010000002">
    <property type="protein sequence ID" value="KAK6518596.1"/>
    <property type="molecule type" value="Genomic_DNA"/>
</dbReference>
<dbReference type="InterPro" id="IPR008854">
    <property type="entry name" value="TPMT"/>
</dbReference>
<evidence type="ECO:0000256" key="3">
    <source>
        <dbReference type="ARBA" id="ARBA00022679"/>
    </source>
</evidence>
<sequence length="287" mass="32084">MSTLALRALSKRPATSLRPLQALISQRGVSGTRLNNKPSLSHQTDTSMSSVLPPPPPPPKMSFQDIFAASQGEHQGVWKNLWDKGTYHYWDRGQASPSLVDFLRDHPDLFQPSKTPLTALVPGCGRGHDVNLFADLGMQAYGLELASSATDIAREFSETIPPPPAPGSRSYITGDFFSNEWLNRLDTKQFDLVYDYTFMVALDPAKGLREQWAERVAGLIKPGGILICLEFPLYKAYDLPGPPWAIRSETYMGLLESVGFERVHHEKPRRYLPAGKDTDMISAWRRK</sequence>
<evidence type="ECO:0000313" key="6">
    <source>
        <dbReference type="EMBL" id="KAK6518596.1"/>
    </source>
</evidence>
<keyword evidence="7" id="KW-1185">Reference proteome</keyword>
<comment type="caution">
    <text evidence="6">The sequence shown here is derived from an EMBL/GenBank/DDBJ whole genome shotgun (WGS) entry which is preliminary data.</text>
</comment>
<reference evidence="6 7" key="1">
    <citation type="submission" date="2019-10" db="EMBL/GenBank/DDBJ databases">
        <authorList>
            <person name="Palmer J.M."/>
        </authorList>
    </citation>
    <scope>NUCLEOTIDE SEQUENCE [LARGE SCALE GENOMIC DNA]</scope>
    <source>
        <strain evidence="6 7">TWF506</strain>
    </source>
</reference>
<dbReference type="Gene3D" id="3.40.50.150">
    <property type="entry name" value="Vaccinia Virus protein VP39"/>
    <property type="match status" value="1"/>
</dbReference>